<keyword evidence="1" id="KW-1185">Reference proteome</keyword>
<protein>
    <submittedName>
        <fullName evidence="2">Uncharacterized protein</fullName>
    </submittedName>
</protein>
<evidence type="ECO:0000313" key="2">
    <source>
        <dbReference type="WBParaSite" id="PDA_v2.g31546.t1"/>
    </source>
</evidence>
<dbReference type="AlphaFoldDB" id="A0A914QNM0"/>
<organism evidence="1 2">
    <name type="scientific">Panagrolaimus davidi</name>
    <dbReference type="NCBI Taxonomy" id="227884"/>
    <lineage>
        <taxon>Eukaryota</taxon>
        <taxon>Metazoa</taxon>
        <taxon>Ecdysozoa</taxon>
        <taxon>Nematoda</taxon>
        <taxon>Chromadorea</taxon>
        <taxon>Rhabditida</taxon>
        <taxon>Tylenchina</taxon>
        <taxon>Panagrolaimomorpha</taxon>
        <taxon>Panagrolaimoidea</taxon>
        <taxon>Panagrolaimidae</taxon>
        <taxon>Panagrolaimus</taxon>
    </lineage>
</organism>
<accession>A0A914QNM0</accession>
<sequence length="94" mass="10922">MTHELNVDSTYVRLVRPNDRFSITLTAHCQKNIAYRIRADNQMVFSEFDTFTISVDYTEVDPAANENPFFGELQPRQELVKTIEIEVHSVDNDN</sequence>
<proteinExistence type="predicted"/>
<dbReference type="WBParaSite" id="PDA_v2.g31546.t1">
    <property type="protein sequence ID" value="PDA_v2.g31546.t1"/>
    <property type="gene ID" value="PDA_v2.g31546"/>
</dbReference>
<name>A0A914QNM0_9BILA</name>
<dbReference type="Proteomes" id="UP000887578">
    <property type="component" value="Unplaced"/>
</dbReference>
<reference evidence="2" key="1">
    <citation type="submission" date="2022-11" db="UniProtKB">
        <authorList>
            <consortium name="WormBaseParasite"/>
        </authorList>
    </citation>
    <scope>IDENTIFICATION</scope>
</reference>
<evidence type="ECO:0000313" key="1">
    <source>
        <dbReference type="Proteomes" id="UP000887578"/>
    </source>
</evidence>